<evidence type="ECO:0000256" key="1">
    <source>
        <dbReference type="SAM" id="MobiDB-lite"/>
    </source>
</evidence>
<dbReference type="AlphaFoldDB" id="A0A922I032"/>
<feature type="compositionally biased region" description="Pro residues" evidence="1">
    <location>
        <begin position="24"/>
        <end position="33"/>
    </location>
</feature>
<feature type="region of interest" description="Disordered" evidence="1">
    <location>
        <begin position="1"/>
        <end position="66"/>
    </location>
</feature>
<name>A0A922I032_DERFA</name>
<reference evidence="2" key="2">
    <citation type="journal article" date="2022" name="Res Sq">
        <title>Comparative Genomics Reveals Insights into the Divergent Evolution of Astigmatic Mites and Household Pest Adaptations.</title>
        <authorList>
            <person name="Xiong Q."/>
            <person name="Wan A.T.-Y."/>
            <person name="Liu X.-Y."/>
            <person name="Fung C.S.-H."/>
            <person name="Xiao X."/>
            <person name="Malainual N."/>
            <person name="Hou J."/>
            <person name="Wang L."/>
            <person name="Wang M."/>
            <person name="Yang K."/>
            <person name="Cui Y."/>
            <person name="Leung E."/>
            <person name="Nong W."/>
            <person name="Shin S.-K."/>
            <person name="Au S."/>
            <person name="Jeong K.Y."/>
            <person name="Chew F.T."/>
            <person name="Hui J."/>
            <person name="Leung T.F."/>
            <person name="Tungtrongchitr A."/>
            <person name="Zhong N."/>
            <person name="Liu Z."/>
            <person name="Tsui S."/>
        </authorList>
    </citation>
    <scope>NUCLEOTIDE SEQUENCE</scope>
    <source>
        <strain evidence="2">Derf</strain>
        <tissue evidence="2">Whole organism</tissue>
    </source>
</reference>
<dbReference type="Proteomes" id="UP000790347">
    <property type="component" value="Unassembled WGS sequence"/>
</dbReference>
<keyword evidence="3" id="KW-1185">Reference proteome</keyword>
<comment type="caution">
    <text evidence="2">The sequence shown here is derived from an EMBL/GenBank/DDBJ whole genome shotgun (WGS) entry which is preliminary data.</text>
</comment>
<accession>A0A922I032</accession>
<protein>
    <submittedName>
        <fullName evidence="2">Uncharacterized protein</fullName>
    </submittedName>
</protein>
<dbReference type="EMBL" id="ASGP02000004">
    <property type="protein sequence ID" value="KAH9511426.1"/>
    <property type="molecule type" value="Genomic_DNA"/>
</dbReference>
<gene>
    <name evidence="2" type="ORF">DERF_009888</name>
</gene>
<reference evidence="2" key="1">
    <citation type="submission" date="2013-05" db="EMBL/GenBank/DDBJ databases">
        <authorList>
            <person name="Yim A.K.Y."/>
            <person name="Chan T.F."/>
            <person name="Ji K.M."/>
            <person name="Liu X.Y."/>
            <person name="Zhou J.W."/>
            <person name="Li R.Q."/>
            <person name="Yang K.Y."/>
            <person name="Li J."/>
            <person name="Li M."/>
            <person name="Law P.T.W."/>
            <person name="Wu Y.L."/>
            <person name="Cai Z.L."/>
            <person name="Qin H."/>
            <person name="Bao Y."/>
            <person name="Leung R.K.K."/>
            <person name="Ng P.K.S."/>
            <person name="Zou J."/>
            <person name="Zhong X.J."/>
            <person name="Ran P.X."/>
            <person name="Zhong N.S."/>
            <person name="Liu Z.G."/>
            <person name="Tsui S.K.W."/>
        </authorList>
    </citation>
    <scope>NUCLEOTIDE SEQUENCE</scope>
    <source>
        <strain evidence="2">Derf</strain>
        <tissue evidence="2">Whole organism</tissue>
    </source>
</reference>
<organism evidence="2 3">
    <name type="scientific">Dermatophagoides farinae</name>
    <name type="common">American house dust mite</name>
    <dbReference type="NCBI Taxonomy" id="6954"/>
    <lineage>
        <taxon>Eukaryota</taxon>
        <taxon>Metazoa</taxon>
        <taxon>Ecdysozoa</taxon>
        <taxon>Arthropoda</taxon>
        <taxon>Chelicerata</taxon>
        <taxon>Arachnida</taxon>
        <taxon>Acari</taxon>
        <taxon>Acariformes</taxon>
        <taxon>Sarcoptiformes</taxon>
        <taxon>Astigmata</taxon>
        <taxon>Psoroptidia</taxon>
        <taxon>Analgoidea</taxon>
        <taxon>Pyroglyphidae</taxon>
        <taxon>Dermatophagoidinae</taxon>
        <taxon>Dermatophagoides</taxon>
    </lineage>
</organism>
<evidence type="ECO:0000313" key="2">
    <source>
        <dbReference type="EMBL" id="KAH9511426.1"/>
    </source>
</evidence>
<sequence>MNERTMIEINQPTTERPPHIESTPLPPPPPPLHQPRLRNGESKPQGNTGTEEFRIKDTLPPPSKHGAYESLSVAYQEAMIPVC</sequence>
<proteinExistence type="predicted"/>
<evidence type="ECO:0000313" key="3">
    <source>
        <dbReference type="Proteomes" id="UP000790347"/>
    </source>
</evidence>